<dbReference type="EMBL" id="LBSK01000016">
    <property type="protein sequence ID" value="KKQ16898.1"/>
    <property type="molecule type" value="Genomic_DNA"/>
</dbReference>
<dbReference type="NCBIfam" id="TIGR00020">
    <property type="entry name" value="prfB"/>
    <property type="match status" value="1"/>
</dbReference>
<dbReference type="InterPro" id="IPR000352">
    <property type="entry name" value="Pep_chain_release_fac_I"/>
</dbReference>
<evidence type="ECO:0000256" key="5">
    <source>
        <dbReference type="NCBIfam" id="TIGR00020"/>
    </source>
</evidence>
<reference evidence="8 9" key="1">
    <citation type="journal article" date="2015" name="Nature">
        <title>rRNA introns, odd ribosomes, and small enigmatic genomes across a large radiation of phyla.</title>
        <authorList>
            <person name="Brown C.T."/>
            <person name="Hug L.A."/>
            <person name="Thomas B.C."/>
            <person name="Sharon I."/>
            <person name="Castelle C.J."/>
            <person name="Singh A."/>
            <person name="Wilkins M.J."/>
            <person name="Williams K.H."/>
            <person name="Banfield J.F."/>
        </authorList>
    </citation>
    <scope>NUCLEOTIDE SEQUENCE [LARGE SCALE GENOMIC DNA]</scope>
</reference>
<dbReference type="GO" id="GO:0005737">
    <property type="term" value="C:cytoplasm"/>
    <property type="evidence" value="ECO:0007669"/>
    <property type="project" value="UniProtKB-SubCell"/>
</dbReference>
<dbReference type="Proteomes" id="UP000033886">
    <property type="component" value="Unassembled WGS sequence"/>
</dbReference>
<feature type="coiled-coil region" evidence="6">
    <location>
        <begin position="51"/>
        <end position="88"/>
    </location>
</feature>
<comment type="function">
    <text evidence="4">Peptide chain release factor 2 directs the termination of translation in response to the peptide chain termination codons UGA and UAA.</text>
</comment>
<proteinExistence type="inferred from homology"/>
<keyword evidence="2 4" id="KW-0488">Methylation</keyword>
<dbReference type="Pfam" id="PF00472">
    <property type="entry name" value="RF-1"/>
    <property type="match status" value="1"/>
</dbReference>
<dbReference type="SMART" id="SM00937">
    <property type="entry name" value="PCRF"/>
    <property type="match status" value="1"/>
</dbReference>
<protein>
    <recommendedName>
        <fullName evidence="4 5">Peptide chain release factor 2</fullName>
        <shortName evidence="4">RF-2</shortName>
    </recommendedName>
</protein>
<organism evidence="8 9">
    <name type="scientific">candidate division WS6 bacterium GW2011_GWF1_36_8</name>
    <dbReference type="NCBI Taxonomy" id="1619098"/>
    <lineage>
        <taxon>Bacteria</taxon>
        <taxon>Candidatus Dojkabacteria</taxon>
    </lineage>
</organism>
<dbReference type="PATRIC" id="fig|1619098.3.peg.216"/>
<keyword evidence="3 4" id="KW-0648">Protein biosynthesis</keyword>
<evidence type="ECO:0000256" key="3">
    <source>
        <dbReference type="ARBA" id="ARBA00022917"/>
    </source>
</evidence>
<dbReference type="PANTHER" id="PTHR43116:SF3">
    <property type="entry name" value="CLASS I PEPTIDE CHAIN RELEASE FACTOR"/>
    <property type="match status" value="1"/>
</dbReference>
<evidence type="ECO:0000256" key="1">
    <source>
        <dbReference type="ARBA" id="ARBA00010835"/>
    </source>
</evidence>
<dbReference type="Gene3D" id="3.30.70.1660">
    <property type="match status" value="1"/>
</dbReference>
<dbReference type="PROSITE" id="PS00745">
    <property type="entry name" value="RF_PROK_I"/>
    <property type="match status" value="1"/>
</dbReference>
<dbReference type="GO" id="GO:0016149">
    <property type="term" value="F:translation release factor activity, codon specific"/>
    <property type="evidence" value="ECO:0007669"/>
    <property type="project" value="UniProtKB-UniRule"/>
</dbReference>
<dbReference type="Gene3D" id="3.30.160.20">
    <property type="match status" value="1"/>
</dbReference>
<dbReference type="InterPro" id="IPR005139">
    <property type="entry name" value="PCRF"/>
</dbReference>
<evidence type="ECO:0000256" key="6">
    <source>
        <dbReference type="SAM" id="Coils"/>
    </source>
</evidence>
<name>A0A0G0FCL2_9BACT</name>
<keyword evidence="4" id="KW-0963">Cytoplasm</keyword>
<sequence>MVDLRKKDIQDLQKDTSDTLLSLDLDSKKSKLKVLEDKTILEDFWKDTESAKKIMEEAGQLREEIETAEKLQQEANSLVELFNSIERETDQNQLIEEYESIRQRFDKFSIRKFLSSKYDKANAILTIHAGQGGTESNDWASILMRMYTMYFDKMGWKYNISEILNGTETGIVTVTMDVIGTYAFGYLKREHGTHRLVRISPFNAQGLRQTTFAGVEVLPIMEDVDLDIQIPETDLEFKAVRAGGPGGQNVNKTSSAVQITHMPTGITVQSSEQRSQLQNRETAMKVLKAKLLRIKMDERLEEISQIKGDYKIAGWGNQIRNYVLHPYKLVKDLRTGIESQNPESVLDGNLEEFVEAEIRLQ</sequence>
<keyword evidence="6" id="KW-0175">Coiled coil</keyword>
<gene>
    <name evidence="4" type="primary">prfB</name>
    <name evidence="8" type="ORF">US29_C0016G0015</name>
</gene>
<evidence type="ECO:0000256" key="2">
    <source>
        <dbReference type="ARBA" id="ARBA00022481"/>
    </source>
</evidence>
<dbReference type="InterPro" id="IPR045853">
    <property type="entry name" value="Pep_chain_release_fac_I_sf"/>
</dbReference>
<comment type="caution">
    <text evidence="8">The sequence shown here is derived from an EMBL/GenBank/DDBJ whole genome shotgun (WGS) entry which is preliminary data.</text>
</comment>
<accession>A0A0G0FCL2</accession>
<dbReference type="Gene3D" id="1.20.58.410">
    <property type="entry name" value="Release factor"/>
    <property type="match status" value="1"/>
</dbReference>
<feature type="modified residue" description="N5-methylglutamine" evidence="4">
    <location>
        <position position="248"/>
    </location>
</feature>
<comment type="subcellular location">
    <subcellularLocation>
        <location evidence="4">Cytoplasm</location>
    </subcellularLocation>
</comment>
<comment type="PTM">
    <text evidence="4">Methylated by PrmC. Methylation increases the termination efficiency of RF2.</text>
</comment>
<evidence type="ECO:0000313" key="8">
    <source>
        <dbReference type="EMBL" id="KKQ16898.1"/>
    </source>
</evidence>
<dbReference type="Pfam" id="PF03462">
    <property type="entry name" value="PCRF"/>
    <property type="match status" value="1"/>
</dbReference>
<evidence type="ECO:0000256" key="4">
    <source>
        <dbReference type="HAMAP-Rule" id="MF_00094"/>
    </source>
</evidence>
<evidence type="ECO:0000313" key="9">
    <source>
        <dbReference type="Proteomes" id="UP000033886"/>
    </source>
</evidence>
<dbReference type="SUPFAM" id="SSF75620">
    <property type="entry name" value="Release factor"/>
    <property type="match status" value="1"/>
</dbReference>
<dbReference type="InterPro" id="IPR004374">
    <property type="entry name" value="PrfB"/>
</dbReference>
<dbReference type="PANTHER" id="PTHR43116">
    <property type="entry name" value="PEPTIDE CHAIN RELEASE FACTOR 2"/>
    <property type="match status" value="1"/>
</dbReference>
<comment type="similarity">
    <text evidence="1 4">Belongs to the prokaryotic/mitochondrial release factor family.</text>
</comment>
<dbReference type="AlphaFoldDB" id="A0A0G0FCL2"/>
<evidence type="ECO:0000259" key="7">
    <source>
        <dbReference type="PROSITE" id="PS00745"/>
    </source>
</evidence>
<dbReference type="HAMAP" id="MF_00094">
    <property type="entry name" value="Rel_fac_2"/>
    <property type="match status" value="1"/>
</dbReference>
<feature type="domain" description="Prokaryotic-type class I peptide chain release factors" evidence="7">
    <location>
        <begin position="241"/>
        <end position="257"/>
    </location>
</feature>